<dbReference type="Proteomes" id="UP001331761">
    <property type="component" value="Unassembled WGS sequence"/>
</dbReference>
<gene>
    <name evidence="2" type="ORF">GCK32_014286</name>
</gene>
<dbReference type="AlphaFoldDB" id="A0AAN8GDK8"/>
<sequence length="273" mass="30758">MVLRPSSSNWSVAPETIMSHHYKLNRGVKSVIDTSPPFSMYNSPISVHYIPKRASSADAAKRRQPKVPRPHRELAEYVGASQGRLPPALRLPLNGIDVKPRLLQSKDYQPPLHRKKLPPPLPPPKGNSWKNADRKHENGQLHTKENFLFDLFKDCVYSYVIDREVFTDGIINEAVDVAMEQWSDQISWEDLEYLREEIFDELGVQTEHFTAKSIKLARKDPIAKERLSTSSGSRSVTSSSSASSLSELKSRSGSRPTFHQQSSRDLDGVVAEG</sequence>
<keyword evidence="3" id="KW-1185">Reference proteome</keyword>
<reference evidence="2 3" key="1">
    <citation type="submission" date="2019-10" db="EMBL/GenBank/DDBJ databases">
        <title>Assembly and Annotation for the nematode Trichostrongylus colubriformis.</title>
        <authorList>
            <person name="Martin J."/>
        </authorList>
    </citation>
    <scope>NUCLEOTIDE SEQUENCE [LARGE SCALE GENOMIC DNA]</scope>
    <source>
        <strain evidence="2">G859</strain>
        <tissue evidence="2">Whole worm</tissue>
    </source>
</reference>
<evidence type="ECO:0000313" key="3">
    <source>
        <dbReference type="Proteomes" id="UP001331761"/>
    </source>
</evidence>
<evidence type="ECO:0000313" key="2">
    <source>
        <dbReference type="EMBL" id="KAK5983573.1"/>
    </source>
</evidence>
<proteinExistence type="predicted"/>
<feature type="region of interest" description="Disordered" evidence="1">
    <location>
        <begin position="225"/>
        <end position="273"/>
    </location>
</feature>
<protein>
    <submittedName>
        <fullName evidence="2">Uncharacterized protein</fullName>
    </submittedName>
</protein>
<name>A0AAN8GDK8_TRICO</name>
<dbReference type="EMBL" id="WIXE01003849">
    <property type="protein sequence ID" value="KAK5983573.1"/>
    <property type="molecule type" value="Genomic_DNA"/>
</dbReference>
<comment type="caution">
    <text evidence="2">The sequence shown here is derived from an EMBL/GenBank/DDBJ whole genome shotgun (WGS) entry which is preliminary data.</text>
</comment>
<feature type="compositionally biased region" description="Low complexity" evidence="1">
    <location>
        <begin position="228"/>
        <end position="255"/>
    </location>
</feature>
<organism evidence="2 3">
    <name type="scientific">Trichostrongylus colubriformis</name>
    <name type="common">Black scour worm</name>
    <dbReference type="NCBI Taxonomy" id="6319"/>
    <lineage>
        <taxon>Eukaryota</taxon>
        <taxon>Metazoa</taxon>
        <taxon>Ecdysozoa</taxon>
        <taxon>Nematoda</taxon>
        <taxon>Chromadorea</taxon>
        <taxon>Rhabditida</taxon>
        <taxon>Rhabditina</taxon>
        <taxon>Rhabditomorpha</taxon>
        <taxon>Strongyloidea</taxon>
        <taxon>Trichostrongylidae</taxon>
        <taxon>Trichostrongylus</taxon>
    </lineage>
</organism>
<accession>A0AAN8GDK8</accession>
<evidence type="ECO:0000256" key="1">
    <source>
        <dbReference type="SAM" id="MobiDB-lite"/>
    </source>
</evidence>
<feature type="region of interest" description="Disordered" evidence="1">
    <location>
        <begin position="105"/>
        <end position="136"/>
    </location>
</feature>